<keyword evidence="1" id="KW-0812">Transmembrane</keyword>
<proteinExistence type="predicted"/>
<accession>A0A6A7B9A7</accession>
<reference evidence="2" key="1">
    <citation type="submission" date="2020-01" db="EMBL/GenBank/DDBJ databases">
        <authorList>
            <consortium name="DOE Joint Genome Institute"/>
            <person name="Haridas S."/>
            <person name="Albert R."/>
            <person name="Binder M."/>
            <person name="Bloem J."/>
            <person name="Labutti K."/>
            <person name="Salamov A."/>
            <person name="Andreopoulos B."/>
            <person name="Baker S.E."/>
            <person name="Barry K."/>
            <person name="Bills G."/>
            <person name="Bluhm B.H."/>
            <person name="Cannon C."/>
            <person name="Castanera R."/>
            <person name="Culley D.E."/>
            <person name="Daum C."/>
            <person name="Ezra D."/>
            <person name="Gonzalez J.B."/>
            <person name="Henrissat B."/>
            <person name="Kuo A."/>
            <person name="Liang C."/>
            <person name="Lipzen A."/>
            <person name="Lutzoni F."/>
            <person name="Magnuson J."/>
            <person name="Mondo S."/>
            <person name="Nolan M."/>
            <person name="Ohm R."/>
            <person name="Pangilinan J."/>
            <person name="Park H.-J."/>
            <person name="Ramirez L."/>
            <person name="Alfaro M."/>
            <person name="Sun H."/>
            <person name="Tritt A."/>
            <person name="Yoshinaga Y."/>
            <person name="Zwiers L.-H."/>
            <person name="Turgeon B.G."/>
            <person name="Goodwin S.B."/>
            <person name="Spatafora J.W."/>
            <person name="Crous P.W."/>
            <person name="Grigoriev I.V."/>
        </authorList>
    </citation>
    <scope>NUCLEOTIDE SEQUENCE</scope>
    <source>
        <strain evidence="2">IPT5</strain>
    </source>
</reference>
<name>A0A6A7B9A7_9PLEO</name>
<evidence type="ECO:0000313" key="2">
    <source>
        <dbReference type="EMBL" id="KAF2851327.1"/>
    </source>
</evidence>
<gene>
    <name evidence="2" type="ORF">T440DRAFT_467630</name>
</gene>
<keyword evidence="1" id="KW-1133">Transmembrane helix</keyword>
<dbReference type="EMBL" id="MU006302">
    <property type="protein sequence ID" value="KAF2851327.1"/>
    <property type="molecule type" value="Genomic_DNA"/>
</dbReference>
<keyword evidence="1" id="KW-0472">Membrane</keyword>
<feature type="transmembrane region" description="Helical" evidence="1">
    <location>
        <begin position="40"/>
        <end position="66"/>
    </location>
</feature>
<dbReference type="AlphaFoldDB" id="A0A6A7B9A7"/>
<dbReference type="Proteomes" id="UP000799423">
    <property type="component" value="Unassembled WGS sequence"/>
</dbReference>
<organism evidence="2 3">
    <name type="scientific">Plenodomus tracheiphilus IPT5</name>
    <dbReference type="NCBI Taxonomy" id="1408161"/>
    <lineage>
        <taxon>Eukaryota</taxon>
        <taxon>Fungi</taxon>
        <taxon>Dikarya</taxon>
        <taxon>Ascomycota</taxon>
        <taxon>Pezizomycotina</taxon>
        <taxon>Dothideomycetes</taxon>
        <taxon>Pleosporomycetidae</taxon>
        <taxon>Pleosporales</taxon>
        <taxon>Pleosporineae</taxon>
        <taxon>Leptosphaeriaceae</taxon>
        <taxon>Plenodomus</taxon>
    </lineage>
</organism>
<sequence>MTTPFTTTFGSFLTVLPRSTTTPIPMAPSSHSSTHIPSGISPTAIICIVAATILLLLSVPLIALLLRRYERKRLVEPTIKDTSTSSNSS</sequence>
<feature type="non-terminal residue" evidence="2">
    <location>
        <position position="89"/>
    </location>
</feature>
<protein>
    <submittedName>
        <fullName evidence="2">Uncharacterized protein</fullName>
    </submittedName>
</protein>
<keyword evidence="3" id="KW-1185">Reference proteome</keyword>
<evidence type="ECO:0000256" key="1">
    <source>
        <dbReference type="SAM" id="Phobius"/>
    </source>
</evidence>
<evidence type="ECO:0000313" key="3">
    <source>
        <dbReference type="Proteomes" id="UP000799423"/>
    </source>
</evidence>